<protein>
    <submittedName>
        <fullName evidence="2">Uncharacterized protein</fullName>
    </submittedName>
</protein>
<dbReference type="Proteomes" id="UP000024900">
    <property type="component" value="Unassembled WGS sequence"/>
</dbReference>
<dbReference type="AlphaFoldDB" id="A0A837C9J6"/>
<proteinExistence type="predicted"/>
<comment type="caution">
    <text evidence="2">The sequence shown here is derived from an EMBL/GenBank/DDBJ whole genome shotgun (WGS) entry which is preliminary data.</text>
</comment>
<feature type="compositionally biased region" description="Basic residues" evidence="1">
    <location>
        <begin position="195"/>
        <end position="207"/>
    </location>
</feature>
<accession>A0A837C9J6</accession>
<gene>
    <name evidence="2" type="ORF">BJA5080_02681</name>
</gene>
<reference evidence="2 3" key="1">
    <citation type="journal article" date="2014" name="BMC Genomics">
        <title>Comparative genomics of Bradyrhizobium japonicum CPAC 15 and Bradyrhizobium diazoefficiens CPAC 7: elite model strains for understanding symbiotic performance with soybean.</title>
        <authorList>
            <person name="Siqueira A.F."/>
            <person name="Ormeno-Orrillo E."/>
            <person name="Souza R.C."/>
            <person name="Rodrigues E.P."/>
            <person name="Almeida L.G."/>
            <person name="Barcellos F.G."/>
            <person name="Batista J.S."/>
            <person name="Nakatami A.S."/>
            <person name="Martinez-Romero E."/>
            <person name="Vasconcelos A.T."/>
            <person name="Hungria M."/>
        </authorList>
    </citation>
    <scope>NUCLEOTIDE SEQUENCE [LARGE SCALE GENOMIC DNA]</scope>
    <source>
        <strain evidence="2 3">SEMIA 5080</strain>
    </source>
</reference>
<evidence type="ECO:0000256" key="1">
    <source>
        <dbReference type="SAM" id="MobiDB-lite"/>
    </source>
</evidence>
<feature type="compositionally biased region" description="Polar residues" evidence="1">
    <location>
        <begin position="179"/>
        <end position="188"/>
    </location>
</feature>
<dbReference type="EMBL" id="ADOU02000007">
    <property type="protein sequence ID" value="KGJ66034.1"/>
    <property type="molecule type" value="Genomic_DNA"/>
</dbReference>
<evidence type="ECO:0000313" key="3">
    <source>
        <dbReference type="Proteomes" id="UP000024900"/>
    </source>
</evidence>
<sequence length="207" mass="22649">MAEFAQMIDPKVVKTFIGLIKELVGAGFKIDAKHKGRLGKNLREIAELLETTKDQLANGMVPRESSHQVATLINFTNDTLQGVFKIPNADELDDIFSKQLPHIGYLLRSADVFIDGKPRTGRHKYMYGLEARDGDYQVSPQSVSSAIEEIERAAGRLRGAANFLDPNAGISRNRKSSSKPKASNTSKGNIAAKRGSVRKAAKPSGKR</sequence>
<organism evidence="2 3">
    <name type="scientific">Bradyrhizobium diazoefficiens SEMIA 5080</name>
    <dbReference type="NCBI Taxonomy" id="754504"/>
    <lineage>
        <taxon>Bacteria</taxon>
        <taxon>Pseudomonadati</taxon>
        <taxon>Pseudomonadota</taxon>
        <taxon>Alphaproteobacteria</taxon>
        <taxon>Hyphomicrobiales</taxon>
        <taxon>Nitrobacteraceae</taxon>
        <taxon>Bradyrhizobium</taxon>
    </lineage>
</organism>
<name>A0A837C9J6_9BRAD</name>
<evidence type="ECO:0000313" key="2">
    <source>
        <dbReference type="EMBL" id="KGJ66034.1"/>
    </source>
</evidence>
<feature type="region of interest" description="Disordered" evidence="1">
    <location>
        <begin position="164"/>
        <end position="207"/>
    </location>
</feature>